<gene>
    <name evidence="3" type="ORF">HK105_207125</name>
</gene>
<dbReference type="InterPro" id="IPR050300">
    <property type="entry name" value="GDXG_lipolytic_enzyme"/>
</dbReference>
<proteinExistence type="predicted"/>
<dbReference type="PANTHER" id="PTHR48081:SF8">
    <property type="entry name" value="ALPHA_BETA HYDROLASE FOLD-3 DOMAIN-CONTAINING PROTEIN-RELATED"/>
    <property type="match status" value="1"/>
</dbReference>
<name>A0ABR4N1I8_9FUNG</name>
<accession>A0ABR4N1I8</accession>
<dbReference type="InterPro" id="IPR029058">
    <property type="entry name" value="AB_hydrolase_fold"/>
</dbReference>
<evidence type="ECO:0000259" key="2">
    <source>
        <dbReference type="Pfam" id="PF07859"/>
    </source>
</evidence>
<reference evidence="3 4" key="1">
    <citation type="submission" date="2023-09" db="EMBL/GenBank/DDBJ databases">
        <title>Pangenome analysis of Batrachochytrium dendrobatidis and related Chytrids.</title>
        <authorList>
            <person name="Yacoub M.N."/>
            <person name="Stajich J.E."/>
            <person name="James T.Y."/>
        </authorList>
    </citation>
    <scope>NUCLEOTIDE SEQUENCE [LARGE SCALE GENOMIC DNA]</scope>
    <source>
        <strain evidence="3 4">JEL0888</strain>
    </source>
</reference>
<sequence>MPQDVPQVEQVGGPAAPGAAASASAVQPAATVDAHIPSAGPVAKTYYSQLVELATQAGFVASYIPTMIGSAAGYFVHGPPVRTWPLNFHLVWTFVRTWMSSQNNAGNIEKAQRSMMKPGVLPKTGRFEIVEVPRAKAAVDFMLAHSSAAPPEASEIGTTFTAEWVWHESSLDEGFVVYMLHGGGYFLGSAQFSRPIAYKLAKLGRAKTFGINYRLAPPSAFPCAVIDAISGYLYLLDKGIDPSRIVFDGESAGGGLAASTLLAIRDMGLPLPTGAVLMSPWVDLSHSFPSFELNGNTDYLPARMKHPALGDNVHFYAPNSELKNQFVSPFWASTLEGLPSMLVQVGSAERLFDEGVAFGAKVADAFPREQTDGKQRFVRIEIYEGQVHVFQIFNFLDAARCAFNRAGQFILQVTGREPMVETSSKVVIDHTGQIVETTGLKAKL</sequence>
<dbReference type="Pfam" id="PF07859">
    <property type="entry name" value="Abhydrolase_3"/>
    <property type="match status" value="1"/>
</dbReference>
<evidence type="ECO:0000313" key="3">
    <source>
        <dbReference type="EMBL" id="KAL2913380.1"/>
    </source>
</evidence>
<feature type="domain" description="Alpha/beta hydrolase fold-3" evidence="2">
    <location>
        <begin position="178"/>
        <end position="391"/>
    </location>
</feature>
<organism evidence="3 4">
    <name type="scientific">Polyrhizophydium stewartii</name>
    <dbReference type="NCBI Taxonomy" id="2732419"/>
    <lineage>
        <taxon>Eukaryota</taxon>
        <taxon>Fungi</taxon>
        <taxon>Fungi incertae sedis</taxon>
        <taxon>Chytridiomycota</taxon>
        <taxon>Chytridiomycota incertae sedis</taxon>
        <taxon>Chytridiomycetes</taxon>
        <taxon>Rhizophydiales</taxon>
        <taxon>Rhizophydiales incertae sedis</taxon>
        <taxon>Polyrhizophydium</taxon>
    </lineage>
</organism>
<dbReference type="EMBL" id="JADGIZ020000047">
    <property type="protein sequence ID" value="KAL2913380.1"/>
    <property type="molecule type" value="Genomic_DNA"/>
</dbReference>
<keyword evidence="1" id="KW-0378">Hydrolase</keyword>
<dbReference type="Proteomes" id="UP001527925">
    <property type="component" value="Unassembled WGS sequence"/>
</dbReference>
<protein>
    <recommendedName>
        <fullName evidence="2">Alpha/beta hydrolase fold-3 domain-containing protein</fullName>
    </recommendedName>
</protein>
<dbReference type="InterPro" id="IPR013094">
    <property type="entry name" value="AB_hydrolase_3"/>
</dbReference>
<dbReference type="SUPFAM" id="SSF53474">
    <property type="entry name" value="alpha/beta-Hydrolases"/>
    <property type="match status" value="1"/>
</dbReference>
<evidence type="ECO:0000256" key="1">
    <source>
        <dbReference type="ARBA" id="ARBA00022801"/>
    </source>
</evidence>
<evidence type="ECO:0000313" key="4">
    <source>
        <dbReference type="Proteomes" id="UP001527925"/>
    </source>
</evidence>
<comment type="caution">
    <text evidence="3">The sequence shown here is derived from an EMBL/GenBank/DDBJ whole genome shotgun (WGS) entry which is preliminary data.</text>
</comment>
<dbReference type="PANTHER" id="PTHR48081">
    <property type="entry name" value="AB HYDROLASE SUPERFAMILY PROTEIN C4A8.06C"/>
    <property type="match status" value="1"/>
</dbReference>
<dbReference type="Gene3D" id="3.40.50.1820">
    <property type="entry name" value="alpha/beta hydrolase"/>
    <property type="match status" value="1"/>
</dbReference>
<keyword evidence="4" id="KW-1185">Reference proteome</keyword>